<dbReference type="AlphaFoldDB" id="A0A6H1TSN8"/>
<dbReference type="KEGG" id="oxy:HCG48_12650"/>
<name>A0A6H1TSN8_9CYAN</name>
<evidence type="ECO:0000313" key="2">
    <source>
        <dbReference type="Proteomes" id="UP000500857"/>
    </source>
</evidence>
<reference evidence="1 2" key="1">
    <citation type="submission" date="2020-04" db="EMBL/GenBank/DDBJ databases">
        <authorList>
            <person name="Basu S."/>
            <person name="Maruthanayagam V."/>
            <person name="Chakraborty S."/>
            <person name="Pramanik A."/>
            <person name="Mukherjee J."/>
            <person name="Brink B."/>
        </authorList>
    </citation>
    <scope>NUCLEOTIDE SEQUENCE [LARGE SCALE GENOMIC DNA]</scope>
    <source>
        <strain evidence="1 2">AP17</strain>
    </source>
</reference>
<sequence>MNRLYGYGIAVSRLQSLGEVREHHCPECGYRTHRDCAAAEMVLHRGLENVVTQGLWGTETACQVGLSGVDDLDKWRGARIPNREVGKPAL</sequence>
<evidence type="ECO:0008006" key="3">
    <source>
        <dbReference type="Google" id="ProtNLM"/>
    </source>
</evidence>
<dbReference type="Proteomes" id="UP000500857">
    <property type="component" value="Chromosome"/>
</dbReference>
<dbReference type="RefSeq" id="WP_168567315.1">
    <property type="nucleotide sequence ID" value="NZ_CP051167.1"/>
</dbReference>
<evidence type="ECO:0000313" key="1">
    <source>
        <dbReference type="EMBL" id="QIZ69157.1"/>
    </source>
</evidence>
<gene>
    <name evidence="1" type="ORF">HCG48_12650</name>
</gene>
<keyword evidence="2" id="KW-1185">Reference proteome</keyword>
<accession>A0A6H1TSN8</accession>
<protein>
    <recommendedName>
        <fullName evidence="3">Transposase</fullName>
    </recommendedName>
</protein>
<dbReference type="EMBL" id="CP051167">
    <property type="protein sequence ID" value="QIZ69157.1"/>
    <property type="molecule type" value="Genomic_DNA"/>
</dbReference>
<organism evidence="1 2">
    <name type="scientific">Oxynema aestuarii AP17</name>
    <dbReference type="NCBI Taxonomy" id="2064643"/>
    <lineage>
        <taxon>Bacteria</taxon>
        <taxon>Bacillati</taxon>
        <taxon>Cyanobacteriota</taxon>
        <taxon>Cyanophyceae</taxon>
        <taxon>Oscillatoriophycideae</taxon>
        <taxon>Oscillatoriales</taxon>
        <taxon>Oscillatoriaceae</taxon>
        <taxon>Oxynema</taxon>
        <taxon>Oxynema aestuarii</taxon>
    </lineage>
</organism>
<proteinExistence type="predicted"/>